<organism evidence="2 3">
    <name type="scientific">Agromyces humatus</name>
    <dbReference type="NCBI Taxonomy" id="279573"/>
    <lineage>
        <taxon>Bacteria</taxon>
        <taxon>Bacillati</taxon>
        <taxon>Actinomycetota</taxon>
        <taxon>Actinomycetes</taxon>
        <taxon>Micrococcales</taxon>
        <taxon>Microbacteriaceae</taxon>
        <taxon>Agromyces</taxon>
    </lineage>
</organism>
<accession>A0ABN2KWW2</accession>
<proteinExistence type="predicted"/>
<protein>
    <submittedName>
        <fullName evidence="2">Uncharacterized protein</fullName>
    </submittedName>
</protein>
<evidence type="ECO:0000313" key="3">
    <source>
        <dbReference type="Proteomes" id="UP001500506"/>
    </source>
</evidence>
<keyword evidence="3" id="KW-1185">Reference proteome</keyword>
<comment type="caution">
    <text evidence="2">The sequence shown here is derived from an EMBL/GenBank/DDBJ whole genome shotgun (WGS) entry which is preliminary data.</text>
</comment>
<evidence type="ECO:0000256" key="1">
    <source>
        <dbReference type="SAM" id="MobiDB-lite"/>
    </source>
</evidence>
<evidence type="ECO:0000313" key="2">
    <source>
        <dbReference type="EMBL" id="GAA1768374.1"/>
    </source>
</evidence>
<sequence>MTSIPGYTTLKRQARKARRDAEDTASRELFAWHKAEKERLDTDASLSIAERQYQERQLLMEFGRRSKRLLAKAKRDNTVPKLLERSARAEIEAKREELDG</sequence>
<gene>
    <name evidence="2" type="ORF">GCM10009747_31530</name>
</gene>
<feature type="region of interest" description="Disordered" evidence="1">
    <location>
        <begin position="1"/>
        <end position="23"/>
    </location>
</feature>
<name>A0ABN2KWW2_9MICO</name>
<reference evidence="2 3" key="1">
    <citation type="journal article" date="2019" name="Int. J. Syst. Evol. Microbiol.">
        <title>The Global Catalogue of Microorganisms (GCM) 10K type strain sequencing project: providing services to taxonomists for standard genome sequencing and annotation.</title>
        <authorList>
            <consortium name="The Broad Institute Genomics Platform"/>
            <consortium name="The Broad Institute Genome Sequencing Center for Infectious Disease"/>
            <person name="Wu L."/>
            <person name="Ma J."/>
        </authorList>
    </citation>
    <scope>NUCLEOTIDE SEQUENCE [LARGE SCALE GENOMIC DNA]</scope>
    <source>
        <strain evidence="2 3">JCM 14319</strain>
    </source>
</reference>
<dbReference type="Proteomes" id="UP001500506">
    <property type="component" value="Unassembled WGS sequence"/>
</dbReference>
<dbReference type="EMBL" id="BAAANH010000007">
    <property type="protein sequence ID" value="GAA1768374.1"/>
    <property type="molecule type" value="Genomic_DNA"/>
</dbReference>
<dbReference type="RefSeq" id="WP_232499284.1">
    <property type="nucleotide sequence ID" value="NZ_BAAANH010000007.1"/>
</dbReference>